<evidence type="ECO:0000256" key="6">
    <source>
        <dbReference type="RuleBase" id="RU003983"/>
    </source>
</evidence>
<accession>A0A1N7MPZ2</accession>
<evidence type="ECO:0000259" key="8">
    <source>
        <dbReference type="Pfam" id="PF01435"/>
    </source>
</evidence>
<dbReference type="CDD" id="cd07331">
    <property type="entry name" value="M48C_Oma1_like"/>
    <property type="match status" value="1"/>
</dbReference>
<dbReference type="PANTHER" id="PTHR22726">
    <property type="entry name" value="METALLOENDOPEPTIDASE OMA1"/>
    <property type="match status" value="1"/>
</dbReference>
<dbReference type="InterPro" id="IPR001915">
    <property type="entry name" value="Peptidase_M48"/>
</dbReference>
<keyword evidence="1 6" id="KW-0645">Protease</keyword>
<protein>
    <submittedName>
        <fullName evidence="9">Peptidase family M48</fullName>
    </submittedName>
</protein>
<dbReference type="GO" id="GO:0016020">
    <property type="term" value="C:membrane"/>
    <property type="evidence" value="ECO:0007669"/>
    <property type="project" value="TreeGrafter"/>
</dbReference>
<keyword evidence="4 6" id="KW-0862">Zinc</keyword>
<comment type="cofactor">
    <cofactor evidence="6">
        <name>Zn(2+)</name>
        <dbReference type="ChEBI" id="CHEBI:29105"/>
    </cofactor>
    <text evidence="6">Binds 1 zinc ion per subunit.</text>
</comment>
<keyword evidence="10" id="KW-1185">Reference proteome</keyword>
<dbReference type="Proteomes" id="UP000186026">
    <property type="component" value="Unassembled WGS sequence"/>
</dbReference>
<proteinExistence type="inferred from homology"/>
<dbReference type="RefSeq" id="WP_076500851.1">
    <property type="nucleotide sequence ID" value="NZ_FTOP01000007.1"/>
</dbReference>
<evidence type="ECO:0000256" key="7">
    <source>
        <dbReference type="SAM" id="MobiDB-lite"/>
    </source>
</evidence>
<evidence type="ECO:0000256" key="1">
    <source>
        <dbReference type="ARBA" id="ARBA00022670"/>
    </source>
</evidence>
<keyword evidence="2" id="KW-0479">Metal-binding</keyword>
<keyword evidence="3 6" id="KW-0378">Hydrolase</keyword>
<dbReference type="STRING" id="529505.SAMN05421761_10716"/>
<name>A0A1N7MPZ2_9BACT</name>
<dbReference type="InterPro" id="IPR051156">
    <property type="entry name" value="Mito/Outer_Membr_Metalloprot"/>
</dbReference>
<sequence length="269" mass="29630">MFKKISILFLVGIITYSCAKVPLSGRNQLSLVSNAEILPMSYDQYAQVLSESKLVTNTAEGQMVVKVGRRIADAVSKYMAERGYEKALEGFAWEFNLIESEQVNAWCMPGGKVAFYTGIMPICQDEAGVAVVMGHEVAHAIASHARERMSNGLVLNGLIGGVQVAMGQNPTLTQNIFLQAVGYGGQLGMLSFSRRHELEADQLGLDFMALAGYDPRVAPAFWERMNAGASGNRPPDFLSTHPGPNRRIEELNKQMPKSMEYYEKSNKQQ</sequence>
<dbReference type="GO" id="GO:0051603">
    <property type="term" value="P:proteolysis involved in protein catabolic process"/>
    <property type="evidence" value="ECO:0007669"/>
    <property type="project" value="TreeGrafter"/>
</dbReference>
<organism evidence="9 10">
    <name type="scientific">Belliella pelovolcani</name>
    <dbReference type="NCBI Taxonomy" id="529505"/>
    <lineage>
        <taxon>Bacteria</taxon>
        <taxon>Pseudomonadati</taxon>
        <taxon>Bacteroidota</taxon>
        <taxon>Cytophagia</taxon>
        <taxon>Cytophagales</taxon>
        <taxon>Cyclobacteriaceae</taxon>
        <taxon>Belliella</taxon>
    </lineage>
</organism>
<evidence type="ECO:0000313" key="9">
    <source>
        <dbReference type="EMBL" id="SIS88001.1"/>
    </source>
</evidence>
<dbReference type="GO" id="GO:0004222">
    <property type="term" value="F:metalloendopeptidase activity"/>
    <property type="evidence" value="ECO:0007669"/>
    <property type="project" value="InterPro"/>
</dbReference>
<feature type="domain" description="Peptidase M48" evidence="8">
    <location>
        <begin position="71"/>
        <end position="253"/>
    </location>
</feature>
<feature type="compositionally biased region" description="Basic and acidic residues" evidence="7">
    <location>
        <begin position="260"/>
        <end position="269"/>
    </location>
</feature>
<evidence type="ECO:0000313" key="10">
    <source>
        <dbReference type="Proteomes" id="UP000186026"/>
    </source>
</evidence>
<evidence type="ECO:0000256" key="5">
    <source>
        <dbReference type="ARBA" id="ARBA00023049"/>
    </source>
</evidence>
<evidence type="ECO:0000256" key="4">
    <source>
        <dbReference type="ARBA" id="ARBA00022833"/>
    </source>
</evidence>
<comment type="similarity">
    <text evidence="6">Belongs to the peptidase M48 family.</text>
</comment>
<evidence type="ECO:0000256" key="2">
    <source>
        <dbReference type="ARBA" id="ARBA00022723"/>
    </source>
</evidence>
<dbReference type="PROSITE" id="PS51257">
    <property type="entry name" value="PROKAR_LIPOPROTEIN"/>
    <property type="match status" value="1"/>
</dbReference>
<keyword evidence="5 6" id="KW-0482">Metalloprotease</keyword>
<dbReference type="GO" id="GO:0046872">
    <property type="term" value="F:metal ion binding"/>
    <property type="evidence" value="ECO:0007669"/>
    <property type="project" value="UniProtKB-KW"/>
</dbReference>
<dbReference type="PANTHER" id="PTHR22726:SF1">
    <property type="entry name" value="METALLOENDOPEPTIDASE OMA1, MITOCHONDRIAL"/>
    <property type="match status" value="1"/>
</dbReference>
<dbReference type="Pfam" id="PF01435">
    <property type="entry name" value="Peptidase_M48"/>
    <property type="match status" value="1"/>
</dbReference>
<dbReference type="Gene3D" id="3.30.2010.10">
    <property type="entry name" value="Metalloproteases ('zincins'), catalytic domain"/>
    <property type="match status" value="1"/>
</dbReference>
<reference evidence="10" key="1">
    <citation type="submission" date="2017-01" db="EMBL/GenBank/DDBJ databases">
        <authorList>
            <person name="Varghese N."/>
            <person name="Submissions S."/>
        </authorList>
    </citation>
    <scope>NUCLEOTIDE SEQUENCE [LARGE SCALE GENOMIC DNA]</scope>
    <source>
        <strain evidence="10">DSM 46698</strain>
    </source>
</reference>
<dbReference type="EMBL" id="FTOP01000007">
    <property type="protein sequence ID" value="SIS88001.1"/>
    <property type="molecule type" value="Genomic_DNA"/>
</dbReference>
<evidence type="ECO:0000256" key="3">
    <source>
        <dbReference type="ARBA" id="ARBA00022801"/>
    </source>
</evidence>
<feature type="region of interest" description="Disordered" evidence="7">
    <location>
        <begin position="231"/>
        <end position="269"/>
    </location>
</feature>
<dbReference type="AlphaFoldDB" id="A0A1N7MPZ2"/>
<dbReference type="OrthoDB" id="9810445at2"/>
<gene>
    <name evidence="9" type="ORF">SAMN05421761_10716</name>
</gene>